<dbReference type="Proteomes" id="UP000050783">
    <property type="component" value="Unassembled WGS sequence"/>
</dbReference>
<dbReference type="EMBL" id="CYPU01000023">
    <property type="protein sequence ID" value="CUH47272.1"/>
    <property type="molecule type" value="Genomic_DNA"/>
</dbReference>
<proteinExistence type="predicted"/>
<protein>
    <submittedName>
        <fullName evidence="1">Uncharacterized protein</fullName>
    </submittedName>
</protein>
<dbReference type="OrthoDB" id="9782215at2"/>
<accession>A0A0P1EDD0</accession>
<dbReference type="GeneID" id="55492694"/>
<dbReference type="RefSeq" id="WP_058276973.1">
    <property type="nucleotide sequence ID" value="NZ_CYPU01000023.1"/>
</dbReference>
<name>A0A0P1EDD0_9RHOB</name>
<sequence>MVNLQIITWAHGSVFPFTALLTSGGEATRDVYVGADARAGMVWNGPGLVMRYADDKLASERHMGVLKDAFGDHLETVELAVTTTHC</sequence>
<reference evidence="1 2" key="1">
    <citation type="submission" date="2015-09" db="EMBL/GenBank/DDBJ databases">
        <authorList>
            <consortium name="Swine Surveillance"/>
        </authorList>
    </citation>
    <scope>NUCLEOTIDE SEQUENCE [LARGE SCALE GENOMIC DNA]</scope>
    <source>
        <strain evidence="1 2">CECT 4292</strain>
    </source>
</reference>
<evidence type="ECO:0000313" key="2">
    <source>
        <dbReference type="Proteomes" id="UP000050783"/>
    </source>
</evidence>
<dbReference type="AlphaFoldDB" id="A0A0P1EDD0"/>
<dbReference type="STRING" id="81569.RUM4293_01019"/>
<evidence type="ECO:0000313" key="1">
    <source>
        <dbReference type="EMBL" id="CUH47272.1"/>
    </source>
</evidence>
<gene>
    <name evidence="1" type="ORF">RUA4292_01440</name>
</gene>
<organism evidence="1 2">
    <name type="scientific">Ruegeria atlantica</name>
    <dbReference type="NCBI Taxonomy" id="81569"/>
    <lineage>
        <taxon>Bacteria</taxon>
        <taxon>Pseudomonadati</taxon>
        <taxon>Pseudomonadota</taxon>
        <taxon>Alphaproteobacteria</taxon>
        <taxon>Rhodobacterales</taxon>
        <taxon>Roseobacteraceae</taxon>
        <taxon>Ruegeria</taxon>
    </lineage>
</organism>